<reference evidence="1 2" key="1">
    <citation type="submission" date="2017-06" db="EMBL/GenBank/DDBJ databases">
        <authorList>
            <person name="Kim H.J."/>
            <person name="Triplett B.A."/>
        </authorList>
    </citation>
    <scope>NUCLEOTIDE SEQUENCE [LARGE SCALE GENOMIC DNA]</scope>
    <source>
        <strain evidence="1 2">DSM 8800</strain>
    </source>
</reference>
<proteinExistence type="predicted"/>
<evidence type="ECO:0000313" key="1">
    <source>
        <dbReference type="EMBL" id="SNR72393.1"/>
    </source>
</evidence>
<name>A0A238YP75_HALVU</name>
<evidence type="ECO:0000313" key="2">
    <source>
        <dbReference type="Proteomes" id="UP000198397"/>
    </source>
</evidence>
<dbReference type="RefSeq" id="WP_179213718.1">
    <property type="nucleotide sequence ID" value="NZ_FZNQ01000068.1"/>
</dbReference>
<organism evidence="1 2">
    <name type="scientific">Halorubrum vacuolatum</name>
    <name type="common">Natronobacterium vacuolatum</name>
    <dbReference type="NCBI Taxonomy" id="63740"/>
    <lineage>
        <taxon>Archaea</taxon>
        <taxon>Methanobacteriati</taxon>
        <taxon>Methanobacteriota</taxon>
        <taxon>Stenosarchaea group</taxon>
        <taxon>Halobacteria</taxon>
        <taxon>Halobacteriales</taxon>
        <taxon>Haloferacaceae</taxon>
        <taxon>Halorubrum</taxon>
    </lineage>
</organism>
<dbReference type="EMBL" id="FZNQ01000068">
    <property type="protein sequence ID" value="SNR72393.1"/>
    <property type="molecule type" value="Genomic_DNA"/>
</dbReference>
<feature type="non-terminal residue" evidence="1">
    <location>
        <position position="1"/>
    </location>
</feature>
<dbReference type="Proteomes" id="UP000198397">
    <property type="component" value="Unassembled WGS sequence"/>
</dbReference>
<gene>
    <name evidence="1" type="ORF">SAMN06264855_1681</name>
</gene>
<dbReference type="AlphaFoldDB" id="A0A238YP75"/>
<keyword evidence="2" id="KW-1185">Reference proteome</keyword>
<accession>A0A238YP75</accession>
<sequence length="204" mass="23807">NYKDNKNDSLWLTDSNWPVKGPVEDRVLRDRPNSRSFDIIGSTFVDDNGNLAVDFEDLNQREAISFNSLPTRWLNLRGYDLDNNPFIAVHPSVSESYNRDILEGEDSELYWNRARPALLALNYASERGLFEESAFGLLNIPIDELPEFKWPVIGRYDEDEEQVYLDEQVDRQEFTDYIMDLKEDIEFIEAEEEYFDMLGSKAGQ</sequence>
<protein>
    <submittedName>
        <fullName evidence="1">Uncharacterized protein</fullName>
    </submittedName>
</protein>